<dbReference type="STRING" id="131310.A0A0N4Z3N1"/>
<name>A0A0N4Z3N1_PARTI</name>
<sequence>MLTQGRVLGILRHFECVTAIDPKWLVEYAPSFFRVSDNTKLSAFKRNQKIDPLHNKYEAPDAWRISKVKKKIYNPNR</sequence>
<keyword evidence="1" id="KW-1185">Reference proteome</keyword>
<organism evidence="1 2">
    <name type="scientific">Parastrongyloides trichosuri</name>
    <name type="common">Possum-specific nematode worm</name>
    <dbReference type="NCBI Taxonomy" id="131310"/>
    <lineage>
        <taxon>Eukaryota</taxon>
        <taxon>Metazoa</taxon>
        <taxon>Ecdysozoa</taxon>
        <taxon>Nematoda</taxon>
        <taxon>Chromadorea</taxon>
        <taxon>Rhabditida</taxon>
        <taxon>Tylenchina</taxon>
        <taxon>Panagrolaimomorpha</taxon>
        <taxon>Strongyloidoidea</taxon>
        <taxon>Strongyloididae</taxon>
        <taxon>Parastrongyloides</taxon>
    </lineage>
</organism>
<dbReference type="WBParaSite" id="PTRK_0000152400.1">
    <property type="protein sequence ID" value="PTRK_0000152400.1"/>
    <property type="gene ID" value="PTRK_0000152400"/>
</dbReference>
<accession>A0A0N4Z3N1</accession>
<reference evidence="2" key="1">
    <citation type="submission" date="2017-02" db="UniProtKB">
        <authorList>
            <consortium name="WormBaseParasite"/>
        </authorList>
    </citation>
    <scope>IDENTIFICATION</scope>
</reference>
<evidence type="ECO:0000313" key="1">
    <source>
        <dbReference type="Proteomes" id="UP000038045"/>
    </source>
</evidence>
<dbReference type="AlphaFoldDB" id="A0A0N4Z3N1"/>
<protein>
    <submittedName>
        <fullName evidence="2">OB_NTP_bind domain-containing protein</fullName>
    </submittedName>
</protein>
<evidence type="ECO:0000313" key="2">
    <source>
        <dbReference type="WBParaSite" id="PTRK_0000152400.1"/>
    </source>
</evidence>
<dbReference type="Proteomes" id="UP000038045">
    <property type="component" value="Unplaced"/>
</dbReference>
<proteinExistence type="predicted"/>